<dbReference type="Pfam" id="PF11991">
    <property type="entry name" value="Trp_DMAT"/>
    <property type="match status" value="1"/>
</dbReference>
<dbReference type="EMBL" id="AP023439">
    <property type="protein sequence ID" value="BCL24957.1"/>
    <property type="molecule type" value="Genomic_DNA"/>
</dbReference>
<sequence>MELSNPRHPHSVSGLTSSPPPRTAVTLGEHVRGQTRRMCGAAGFAADGSGRVLTDLLDLLGPAAHRPLAAGPPSRSFVCDDHSPVEFSLAFSAGSPVALRLLVEPGCSATTLEENGRLGRQALEALAARRGFSTDPVRRVEDLFFPPAMDGRFALWCAMDLRQDRPAGVKVYVNPQAHGRARSAQVTQEALNRFGFGGAWPALRERALPRGPDRDEILFFALDLGNWHTPRVKVYVAHHGITAAEAHAVARLLPGEPAQRVGEFCRVVADDPGRFDHRPLVSCLSYTARGGTHPSGYTVHVPVRDYAPDDEVARDRATAVLRGYGMDPGAVGSACAAMTSRRPRDGVGLIAYVSLVQSTWQPPRVNVYFSPEAYAVRPRRAANRVQEGWAT</sequence>
<dbReference type="RefSeq" id="WP_190904196.1">
    <property type="nucleotide sequence ID" value="NZ_AP023439.1"/>
</dbReference>
<evidence type="ECO:0000256" key="2">
    <source>
        <dbReference type="SAM" id="MobiDB-lite"/>
    </source>
</evidence>
<dbReference type="InterPro" id="IPR033964">
    <property type="entry name" value="ABBA"/>
</dbReference>
<dbReference type="SFLD" id="SFLDG01162">
    <property type="entry name" value="I"/>
    <property type="match status" value="1"/>
</dbReference>
<gene>
    <name evidence="3" type="ORF">GCM10017668_68000</name>
</gene>
<organism evidence="3 4">
    <name type="scientific">Streptomyces tuirus</name>
    <dbReference type="NCBI Taxonomy" id="68278"/>
    <lineage>
        <taxon>Bacteria</taxon>
        <taxon>Bacillati</taxon>
        <taxon>Actinomycetota</taxon>
        <taxon>Actinomycetes</taxon>
        <taxon>Kitasatosporales</taxon>
        <taxon>Streptomycetaceae</taxon>
        <taxon>Streptomyces</taxon>
    </lineage>
</organism>
<dbReference type="InterPro" id="IPR017795">
    <property type="entry name" value="ABBA_NscD-like"/>
</dbReference>
<accession>A0A7G1NTK5</accession>
<feature type="region of interest" description="Disordered" evidence="2">
    <location>
        <begin position="1"/>
        <end position="23"/>
    </location>
</feature>
<dbReference type="Proteomes" id="UP000516373">
    <property type="component" value="Chromosome"/>
</dbReference>
<dbReference type="SFLD" id="SFLDS00036">
    <property type="entry name" value="Aromatic_Prenyltransferase"/>
    <property type="match status" value="1"/>
</dbReference>
<dbReference type="KEGG" id="stui:GCM10017668_68000"/>
<dbReference type="AlphaFoldDB" id="A0A7G1NTK5"/>
<keyword evidence="1 3" id="KW-0808">Transferase</keyword>
<proteinExistence type="predicted"/>
<evidence type="ECO:0000256" key="1">
    <source>
        <dbReference type="ARBA" id="ARBA00022679"/>
    </source>
</evidence>
<evidence type="ECO:0000313" key="4">
    <source>
        <dbReference type="Proteomes" id="UP000516373"/>
    </source>
</evidence>
<dbReference type="GO" id="GO:0016765">
    <property type="term" value="F:transferase activity, transferring alkyl or aryl (other than methyl) groups"/>
    <property type="evidence" value="ECO:0007669"/>
    <property type="project" value="InterPro"/>
</dbReference>
<protein>
    <submittedName>
        <fullName evidence="3">Prenyltransferase</fullName>
    </submittedName>
</protein>
<reference evidence="3 4" key="1">
    <citation type="journal article" date="2014" name="Int. J. Syst. Evol. Microbiol.">
        <title>Complete genome sequence of Corynebacterium casei LMG S-19264T (=DSM 44701T), isolated from a smear-ripened cheese.</title>
        <authorList>
            <consortium name="US DOE Joint Genome Institute (JGI-PGF)"/>
            <person name="Walter F."/>
            <person name="Albersmeier A."/>
            <person name="Kalinowski J."/>
            <person name="Ruckert C."/>
        </authorList>
    </citation>
    <scope>NUCLEOTIDE SEQUENCE [LARGE SCALE GENOMIC DNA]</scope>
    <source>
        <strain evidence="3 4">JCM 4255</strain>
    </source>
</reference>
<evidence type="ECO:0000313" key="3">
    <source>
        <dbReference type="EMBL" id="BCL24957.1"/>
    </source>
</evidence>
<name>A0A7G1NTK5_9ACTN</name>
<dbReference type="GO" id="GO:0009820">
    <property type="term" value="P:alkaloid metabolic process"/>
    <property type="evidence" value="ECO:0007669"/>
    <property type="project" value="InterPro"/>
</dbReference>